<feature type="non-terminal residue" evidence="2">
    <location>
        <position position="194"/>
    </location>
</feature>
<organism evidence="2 3">
    <name type="scientific">Coemansia asiatica</name>
    <dbReference type="NCBI Taxonomy" id="1052880"/>
    <lineage>
        <taxon>Eukaryota</taxon>
        <taxon>Fungi</taxon>
        <taxon>Fungi incertae sedis</taxon>
        <taxon>Zoopagomycota</taxon>
        <taxon>Kickxellomycotina</taxon>
        <taxon>Kickxellomycetes</taxon>
        <taxon>Kickxellales</taxon>
        <taxon>Kickxellaceae</taxon>
        <taxon>Coemansia</taxon>
    </lineage>
</organism>
<dbReference type="AlphaFoldDB" id="A0A9W7XRU7"/>
<protein>
    <submittedName>
        <fullName evidence="2">Uncharacterized protein</fullName>
    </submittedName>
</protein>
<accession>A0A9W7XRU7</accession>
<keyword evidence="3" id="KW-1185">Reference proteome</keyword>
<gene>
    <name evidence="2" type="ORF">LPJ64_000548</name>
</gene>
<evidence type="ECO:0000256" key="1">
    <source>
        <dbReference type="SAM" id="MobiDB-lite"/>
    </source>
</evidence>
<feature type="region of interest" description="Disordered" evidence="1">
    <location>
        <begin position="41"/>
        <end position="62"/>
    </location>
</feature>
<evidence type="ECO:0000313" key="3">
    <source>
        <dbReference type="Proteomes" id="UP001145021"/>
    </source>
</evidence>
<proteinExistence type="predicted"/>
<comment type="caution">
    <text evidence="2">The sequence shown here is derived from an EMBL/GenBank/DDBJ whole genome shotgun (WGS) entry which is preliminary data.</text>
</comment>
<evidence type="ECO:0000313" key="2">
    <source>
        <dbReference type="EMBL" id="KAJ1648188.1"/>
    </source>
</evidence>
<reference evidence="2" key="1">
    <citation type="submission" date="2022-07" db="EMBL/GenBank/DDBJ databases">
        <title>Phylogenomic reconstructions and comparative analyses of Kickxellomycotina fungi.</title>
        <authorList>
            <person name="Reynolds N.K."/>
            <person name="Stajich J.E."/>
            <person name="Barry K."/>
            <person name="Grigoriev I.V."/>
            <person name="Crous P."/>
            <person name="Smith M.E."/>
        </authorList>
    </citation>
    <scope>NUCLEOTIDE SEQUENCE</scope>
    <source>
        <strain evidence="2">NBRC 105413</strain>
    </source>
</reference>
<name>A0A9W7XRU7_9FUNG</name>
<sequence length="194" mass="21056">MLLLRNKGCCCCCVTSLTRHAYAFASPNTPKELSKCSSRLYSSKTSPKDKTKNTSGSGSCNNSSSCCATIIQCAHTPKPSPLPSDVSAETSHNATVCFYGAQTKTESAKYCETAIRRDFGYPIEYHAGSFPWLLSAERQRTPIDDLSIPVVSSSSGILNSAAQWLPLSARRRLAHKLNMHIARRVLGDHAIANV</sequence>
<dbReference type="Proteomes" id="UP001145021">
    <property type="component" value="Unassembled WGS sequence"/>
</dbReference>
<dbReference type="EMBL" id="JANBOH010000010">
    <property type="protein sequence ID" value="KAJ1648188.1"/>
    <property type="molecule type" value="Genomic_DNA"/>
</dbReference>